<keyword evidence="1" id="KW-0175">Coiled coil</keyword>
<dbReference type="AlphaFoldDB" id="A0A409VXE4"/>
<reference evidence="3 4" key="1">
    <citation type="journal article" date="2018" name="Evol. Lett.">
        <title>Horizontal gene cluster transfer increased hallucinogenic mushroom diversity.</title>
        <authorList>
            <person name="Reynolds H.T."/>
            <person name="Vijayakumar V."/>
            <person name="Gluck-Thaler E."/>
            <person name="Korotkin H.B."/>
            <person name="Matheny P.B."/>
            <person name="Slot J.C."/>
        </authorList>
    </citation>
    <scope>NUCLEOTIDE SEQUENCE [LARGE SCALE GENOMIC DNA]</scope>
    <source>
        <strain evidence="3 4">2629</strain>
    </source>
</reference>
<proteinExistence type="predicted"/>
<dbReference type="Gene3D" id="3.90.280.10">
    <property type="entry name" value="PEBP-like"/>
    <property type="match status" value="1"/>
</dbReference>
<dbReference type="STRING" id="181874.A0A409VXE4"/>
<sequence length="432" mass="49527">MFSLKRLPSVIPKRPWVNSVRNNATLEVASSKDASPTPPVDASRLAQSKPASGSPFRKKRPPKRPNITLETPREWNRPLAAGVVPAYDQALHYLKEDSERLKRELRVIRKDVHEKQTEYNVLKKKLLALSEDKVAERTELKDKLRNVDEALESLLQKANIVEIQTDKSKASHRHLLEQKWRKDGDLDLLMERVHQMNVVPDMLPSIHPSFHLRVVAQARPSEIEASNKLHKEVEPGVFLEVKQTIQPPRLFANVYHTDTRLYTMLLVDLDVPNPEEESFTTYLHWMKPNIPLSATSPERISDLNTHTQYVPPHPQNGSPYHRYVTILLPQPPLEGSEYTLSAASRADGPTSAHLDIPIVPDEQRLGFNVRDFVEKWNLDGSKGGGLHMWRAVWDDSVSEIYRDILKKPEPYFGRPQKGDPYAHLKTQKKYIL</sequence>
<keyword evidence="4" id="KW-1185">Reference proteome</keyword>
<gene>
    <name evidence="3" type="ORF">CVT24_000558</name>
</gene>
<evidence type="ECO:0008006" key="5">
    <source>
        <dbReference type="Google" id="ProtNLM"/>
    </source>
</evidence>
<dbReference type="InParanoid" id="A0A409VXE4"/>
<dbReference type="InterPro" id="IPR036610">
    <property type="entry name" value="PEBP-like_sf"/>
</dbReference>
<organism evidence="3 4">
    <name type="scientific">Panaeolus cyanescens</name>
    <dbReference type="NCBI Taxonomy" id="181874"/>
    <lineage>
        <taxon>Eukaryota</taxon>
        <taxon>Fungi</taxon>
        <taxon>Dikarya</taxon>
        <taxon>Basidiomycota</taxon>
        <taxon>Agaricomycotina</taxon>
        <taxon>Agaricomycetes</taxon>
        <taxon>Agaricomycetidae</taxon>
        <taxon>Agaricales</taxon>
        <taxon>Agaricineae</taxon>
        <taxon>Galeropsidaceae</taxon>
        <taxon>Panaeolus</taxon>
    </lineage>
</organism>
<dbReference type="InterPro" id="IPR035810">
    <property type="entry name" value="PEBP_euk"/>
</dbReference>
<evidence type="ECO:0000313" key="3">
    <source>
        <dbReference type="EMBL" id="PPQ70890.1"/>
    </source>
</evidence>
<dbReference type="SUPFAM" id="SSF49777">
    <property type="entry name" value="PEBP-like"/>
    <property type="match status" value="1"/>
</dbReference>
<dbReference type="EMBL" id="NHTK01005936">
    <property type="protein sequence ID" value="PPQ70890.1"/>
    <property type="molecule type" value="Genomic_DNA"/>
</dbReference>
<dbReference type="CDD" id="cd00866">
    <property type="entry name" value="PEBP_euk"/>
    <property type="match status" value="1"/>
</dbReference>
<evidence type="ECO:0000256" key="2">
    <source>
        <dbReference type="SAM" id="MobiDB-lite"/>
    </source>
</evidence>
<evidence type="ECO:0000313" key="4">
    <source>
        <dbReference type="Proteomes" id="UP000284842"/>
    </source>
</evidence>
<dbReference type="Gene3D" id="1.20.58.1180">
    <property type="match status" value="1"/>
</dbReference>
<feature type="region of interest" description="Disordered" evidence="2">
    <location>
        <begin position="28"/>
        <end position="69"/>
    </location>
</feature>
<dbReference type="Proteomes" id="UP000284842">
    <property type="component" value="Unassembled WGS sequence"/>
</dbReference>
<dbReference type="FunCoup" id="A0A409VXE4">
    <property type="interactions" value="12"/>
</dbReference>
<comment type="caution">
    <text evidence="3">The sequence shown here is derived from an EMBL/GenBank/DDBJ whole genome shotgun (WGS) entry which is preliminary data.</text>
</comment>
<dbReference type="PANTHER" id="PTHR11362">
    <property type="entry name" value="PHOSPHATIDYLETHANOLAMINE-BINDING PROTEIN"/>
    <property type="match status" value="1"/>
</dbReference>
<dbReference type="InterPro" id="IPR008914">
    <property type="entry name" value="PEBP"/>
</dbReference>
<evidence type="ECO:0000256" key="1">
    <source>
        <dbReference type="SAM" id="Coils"/>
    </source>
</evidence>
<feature type="coiled-coil region" evidence="1">
    <location>
        <begin position="91"/>
        <end position="164"/>
    </location>
</feature>
<dbReference type="PANTHER" id="PTHR11362:SF82">
    <property type="entry name" value="PHOSPHATIDYLETHANOLAMINE-BINDING PROTEIN 4"/>
    <property type="match status" value="1"/>
</dbReference>
<dbReference type="OrthoDB" id="2153661at2759"/>
<name>A0A409VXE4_9AGAR</name>
<protein>
    <recommendedName>
        <fullName evidence="5">PEBP-like protein</fullName>
    </recommendedName>
</protein>
<accession>A0A409VXE4</accession>
<dbReference type="Pfam" id="PF01161">
    <property type="entry name" value="PBP"/>
    <property type="match status" value="1"/>
</dbReference>